<dbReference type="InterPro" id="IPR028037">
    <property type="entry name" value="Antitoxin_Rv0909/MT0933"/>
</dbReference>
<name>A0A420XNC7_9ACTN</name>
<keyword evidence="3" id="KW-1185">Reference proteome</keyword>
<feature type="compositionally biased region" description="Basic and acidic residues" evidence="1">
    <location>
        <begin position="36"/>
        <end position="47"/>
    </location>
</feature>
<dbReference type="InParanoid" id="A0A420XNC7"/>
<dbReference type="OrthoDB" id="3267972at2"/>
<accession>A0A420XNC7</accession>
<dbReference type="AlphaFoldDB" id="A0A420XNC7"/>
<proteinExistence type="predicted"/>
<protein>
    <submittedName>
        <fullName evidence="2">Antitoxin protein of toxin-antitoxin system</fullName>
    </submittedName>
</protein>
<dbReference type="Pfam" id="PF14013">
    <property type="entry name" value="MT0933_antitox"/>
    <property type="match status" value="1"/>
</dbReference>
<feature type="region of interest" description="Disordered" evidence="1">
    <location>
        <begin position="1"/>
        <end position="47"/>
    </location>
</feature>
<evidence type="ECO:0000313" key="2">
    <source>
        <dbReference type="EMBL" id="RKS72773.1"/>
    </source>
</evidence>
<reference evidence="2 3" key="1">
    <citation type="submission" date="2018-10" db="EMBL/GenBank/DDBJ databases">
        <title>Genomic Encyclopedia of Archaeal and Bacterial Type Strains, Phase II (KMG-II): from individual species to whole genera.</title>
        <authorList>
            <person name="Goeker M."/>
        </authorList>
    </citation>
    <scope>NUCLEOTIDE SEQUENCE [LARGE SCALE GENOMIC DNA]</scope>
    <source>
        <strain evidence="2 3">RP-AC37</strain>
    </source>
</reference>
<evidence type="ECO:0000256" key="1">
    <source>
        <dbReference type="SAM" id="MobiDB-lite"/>
    </source>
</evidence>
<gene>
    <name evidence="2" type="ORF">CLV35_3024</name>
</gene>
<organism evidence="2 3">
    <name type="scientific">Motilibacter peucedani</name>
    <dbReference type="NCBI Taxonomy" id="598650"/>
    <lineage>
        <taxon>Bacteria</taxon>
        <taxon>Bacillati</taxon>
        <taxon>Actinomycetota</taxon>
        <taxon>Actinomycetes</taxon>
        <taxon>Motilibacterales</taxon>
        <taxon>Motilibacteraceae</taxon>
        <taxon>Motilibacter</taxon>
    </lineage>
</organism>
<sequence>MGIEDSIEKASDAGIEKAGDAAEAKTGGKGEQQIESAEKAADAKIGE</sequence>
<evidence type="ECO:0000313" key="3">
    <source>
        <dbReference type="Proteomes" id="UP000281955"/>
    </source>
</evidence>
<dbReference type="RefSeq" id="WP_121194275.1">
    <property type="nucleotide sequence ID" value="NZ_RBWV01000013.1"/>
</dbReference>
<feature type="compositionally biased region" description="Basic and acidic residues" evidence="1">
    <location>
        <begin position="1"/>
        <end position="28"/>
    </location>
</feature>
<dbReference type="Proteomes" id="UP000281955">
    <property type="component" value="Unassembled WGS sequence"/>
</dbReference>
<dbReference type="EMBL" id="RBWV01000013">
    <property type="protein sequence ID" value="RKS72773.1"/>
    <property type="molecule type" value="Genomic_DNA"/>
</dbReference>
<comment type="caution">
    <text evidence="2">The sequence shown here is derived from an EMBL/GenBank/DDBJ whole genome shotgun (WGS) entry which is preliminary data.</text>
</comment>